<sequence>MTNVRLLDSMIPALRTGGSERGREANVKSASQVDEHSHIASATATLLHCSGDAVDHGERFGVFNLGKYAVATISLVKVSILLQIDEEFRVATVRHIPVRNGRSAAGIGNLLV</sequence>
<dbReference type="EMBL" id="HBIZ01010241">
    <property type="protein sequence ID" value="CAE0753456.1"/>
    <property type="molecule type" value="Transcribed_RNA"/>
</dbReference>
<reference evidence="1" key="1">
    <citation type="submission" date="2021-01" db="EMBL/GenBank/DDBJ databases">
        <authorList>
            <person name="Corre E."/>
            <person name="Pelletier E."/>
            <person name="Niang G."/>
            <person name="Scheremetjew M."/>
            <person name="Finn R."/>
            <person name="Kale V."/>
            <person name="Holt S."/>
            <person name="Cochrane G."/>
            <person name="Meng A."/>
            <person name="Brown T."/>
            <person name="Cohen L."/>
        </authorList>
    </citation>
    <scope>NUCLEOTIDE SEQUENCE</scope>
    <source>
        <strain evidence="1">CCMP645</strain>
    </source>
</reference>
<dbReference type="AlphaFoldDB" id="A0A7S4EUQ7"/>
<proteinExistence type="predicted"/>
<accession>A0A7S4EUQ7</accession>
<evidence type="ECO:0000313" key="1">
    <source>
        <dbReference type="EMBL" id="CAE0753456.1"/>
    </source>
</evidence>
<protein>
    <submittedName>
        <fullName evidence="1">Uncharacterized protein</fullName>
    </submittedName>
</protein>
<gene>
    <name evidence="1" type="ORF">PCAR00345_LOCUS6043</name>
</gene>
<organism evidence="1">
    <name type="scientific">Chrysotila carterae</name>
    <name type="common">Marine alga</name>
    <name type="synonym">Syracosphaera carterae</name>
    <dbReference type="NCBI Taxonomy" id="13221"/>
    <lineage>
        <taxon>Eukaryota</taxon>
        <taxon>Haptista</taxon>
        <taxon>Haptophyta</taxon>
        <taxon>Prymnesiophyceae</taxon>
        <taxon>Isochrysidales</taxon>
        <taxon>Isochrysidaceae</taxon>
        <taxon>Chrysotila</taxon>
    </lineage>
</organism>
<name>A0A7S4EUQ7_CHRCT</name>